<dbReference type="AlphaFoldDB" id="A0A6I8PB17"/>
<name>A0A6I8PB17_ORNAN</name>
<dbReference type="GO" id="GO:0005615">
    <property type="term" value="C:extracellular space"/>
    <property type="evidence" value="ECO:0000318"/>
    <property type="project" value="GO_Central"/>
</dbReference>
<proteinExistence type="inferred from homology"/>
<dbReference type="Gene3D" id="2.80.10.50">
    <property type="match status" value="1"/>
</dbReference>
<protein>
    <recommendedName>
        <fullName evidence="2">Fibroblast growth factor</fullName>
        <shortName evidence="2">FGF</shortName>
    </recommendedName>
</protein>
<reference evidence="4 5" key="1">
    <citation type="journal article" date="2008" name="Nature">
        <title>Genome analysis of the platypus reveals unique signatures of evolution.</title>
        <authorList>
            <person name="Warren W.C."/>
            <person name="Hillier L.W."/>
            <person name="Marshall Graves J.A."/>
            <person name="Birney E."/>
            <person name="Ponting C.P."/>
            <person name="Grutzner F."/>
            <person name="Belov K."/>
            <person name="Miller W."/>
            <person name="Clarke L."/>
            <person name="Chinwalla A.T."/>
            <person name="Yang S.P."/>
            <person name="Heger A."/>
            <person name="Locke D.P."/>
            <person name="Miethke P."/>
            <person name="Waters P.D."/>
            <person name="Veyrunes F."/>
            <person name="Fulton L."/>
            <person name="Fulton B."/>
            <person name="Graves T."/>
            <person name="Wallis J."/>
            <person name="Puente X.S."/>
            <person name="Lopez-Otin C."/>
            <person name="Ordonez G.R."/>
            <person name="Eichler E.E."/>
            <person name="Chen L."/>
            <person name="Cheng Z."/>
            <person name="Deakin J.E."/>
            <person name="Alsop A."/>
            <person name="Thompson K."/>
            <person name="Kirby P."/>
            <person name="Papenfuss A.T."/>
            <person name="Wakefield M.J."/>
            <person name="Olender T."/>
            <person name="Lancet D."/>
            <person name="Huttley G.A."/>
            <person name="Smit A.F."/>
            <person name="Pask A."/>
            <person name="Temple-Smith P."/>
            <person name="Batzer M.A."/>
            <person name="Walker J.A."/>
            <person name="Konkel M.K."/>
            <person name="Harris R.S."/>
            <person name="Whittington C.M."/>
            <person name="Wong E.S."/>
            <person name="Gemmell N.J."/>
            <person name="Buschiazzo E."/>
            <person name="Vargas Jentzsch I.M."/>
            <person name="Merkel A."/>
            <person name="Schmitz J."/>
            <person name="Zemann A."/>
            <person name="Churakov G."/>
            <person name="Kriegs J.O."/>
            <person name="Brosius J."/>
            <person name="Murchison E.P."/>
            <person name="Sachidanandam R."/>
            <person name="Smith C."/>
            <person name="Hannon G.J."/>
            <person name="Tsend-Ayush E."/>
            <person name="McMillan D."/>
            <person name="Attenborough R."/>
            <person name="Rens W."/>
            <person name="Ferguson-Smith M."/>
            <person name="Lefevre C.M."/>
            <person name="Sharp J.A."/>
            <person name="Nicholas K.R."/>
            <person name="Ray D.A."/>
            <person name="Kube M."/>
            <person name="Reinhardt R."/>
            <person name="Pringle T.H."/>
            <person name="Taylor J."/>
            <person name="Jones R.C."/>
            <person name="Nixon B."/>
            <person name="Dacheux J.L."/>
            <person name="Niwa H."/>
            <person name="Sekita Y."/>
            <person name="Huang X."/>
            <person name="Stark A."/>
            <person name="Kheradpour P."/>
            <person name="Kellis M."/>
            <person name="Flicek P."/>
            <person name="Chen Y."/>
            <person name="Webber C."/>
            <person name="Hardison R."/>
            <person name="Nelson J."/>
            <person name="Hallsworth-Pepin K."/>
            <person name="Delehaunty K."/>
            <person name="Markovic C."/>
            <person name="Minx P."/>
            <person name="Feng Y."/>
            <person name="Kremitzki C."/>
            <person name="Mitreva M."/>
            <person name="Glasscock J."/>
            <person name="Wylie T."/>
            <person name="Wohldmann P."/>
            <person name="Thiru P."/>
            <person name="Nhan M.N."/>
            <person name="Pohl C.S."/>
            <person name="Smith S.M."/>
            <person name="Hou S."/>
            <person name="Nefedov M."/>
            <person name="de Jong P.J."/>
            <person name="Renfree M.B."/>
            <person name="Mardis E.R."/>
            <person name="Wilson R.K."/>
        </authorList>
    </citation>
    <scope>NUCLEOTIDE SEQUENCE [LARGE SCALE GENOMIC DNA]</scope>
    <source>
        <strain evidence="4 5">Glennie</strain>
    </source>
</reference>
<dbReference type="Pfam" id="PF00167">
    <property type="entry name" value="FGF"/>
    <property type="match status" value="1"/>
</dbReference>
<dbReference type="GO" id="GO:0005737">
    <property type="term" value="C:cytoplasm"/>
    <property type="evidence" value="ECO:0000318"/>
    <property type="project" value="GO_Central"/>
</dbReference>
<dbReference type="GO" id="GO:0030334">
    <property type="term" value="P:regulation of cell migration"/>
    <property type="evidence" value="ECO:0000318"/>
    <property type="project" value="GO_Central"/>
</dbReference>
<dbReference type="GO" id="GO:0022008">
    <property type="term" value="P:neurogenesis"/>
    <property type="evidence" value="ECO:0000318"/>
    <property type="project" value="GO_Central"/>
</dbReference>
<keyword evidence="3" id="KW-0472">Membrane</keyword>
<comment type="similarity">
    <text evidence="1 2">Belongs to the heparin-binding growth factors family.</text>
</comment>
<feature type="transmembrane region" description="Helical" evidence="3">
    <location>
        <begin position="72"/>
        <end position="95"/>
    </location>
</feature>
<keyword evidence="3" id="KW-0812">Transmembrane</keyword>
<sequence length="769" mass="83683">PFPSFTQVLGVGFFAGLGRVLWVDYFVFWSQPAAGRPVPRSTQVFLVWFFAGWGEVFFFWRKPAAVCPLSQIHPSFFGGFFFFCWIWCVGGGFFWSQPASGCPGPRFTQFGFFVFFFFCWVLAGGRGWRKPAAGCPFPRSTQGFLGLVFCWVWWRGFLESTCIWLPFSHIHPDFLGGRVAGFGGVEGDFFGVNLQLLVLYPTSTQVFWVFCCCIGGGFFWSQPAAACPFSKLTQGFWVWFFLLDLGVEGWFWSHASAACPLPQLYPSFFWGGVLWTWWGGLFLESPCSCLSCTPDLPKLFGLGGVSLDLVGGGGWSHPAAAHPLSQLYPSFLVLGGGFFGSGGGVAFFGVTLQLLVLYPSFLVWGGFSLDLVGWGGLFWSHPAAARPLPQLFGFGGFFFGSGGGGGLFLESPCSCPSSPQVFWGGLFFGSGGGGGGFLESPCSCPSSTPDPARFFQGGGGGLPLPQSQPGSMGEVGGLWGGLEGEAAGWSAPWPPGSAPFADSPGFLNERLGQIEGKLQRGSPTDFAHLKGILRRRQLYCRTGFHLEIFPNGTVHGTRHDHSRFGILEFISLAVGLISIRGVDSSLYLGMNERGELYGSVSERGSKCSPPALPQTPPPFAHVRVRGRDPTNASTSNVCTPHALCLWMLFQQAAGVPIQIFLLMVFIKCLLCARHCTKHWGRNKIISLHTVPVPHGSHSLHPPLIDEVTEAHRTVRVKIIVVFKFLLCASHCIKSWGGFQQIGLDTVPIPRGAHSLNPHFTDGVTEAQRI</sequence>
<keyword evidence="3" id="KW-1133">Transmembrane helix</keyword>
<keyword evidence="5" id="KW-1185">Reference proteome</keyword>
<feature type="transmembrane region" description="Helical" evidence="3">
    <location>
        <begin position="331"/>
        <end position="355"/>
    </location>
</feature>
<dbReference type="SMART" id="SM00442">
    <property type="entry name" value="FGF"/>
    <property type="match status" value="1"/>
</dbReference>
<evidence type="ECO:0000313" key="5">
    <source>
        <dbReference type="Proteomes" id="UP000002279"/>
    </source>
</evidence>
<evidence type="ECO:0000313" key="4">
    <source>
        <dbReference type="Ensembl" id="ENSOANP00000049971.1"/>
    </source>
</evidence>
<feature type="transmembrane region" description="Helical" evidence="3">
    <location>
        <begin position="107"/>
        <end position="123"/>
    </location>
</feature>
<evidence type="ECO:0000256" key="3">
    <source>
        <dbReference type="SAM" id="Phobius"/>
    </source>
</evidence>
<feature type="transmembrane region" description="Helical" evidence="3">
    <location>
        <begin position="198"/>
        <end position="220"/>
    </location>
</feature>
<reference evidence="4" key="3">
    <citation type="submission" date="2025-09" db="UniProtKB">
        <authorList>
            <consortium name="Ensembl"/>
        </authorList>
    </citation>
    <scope>IDENTIFICATION</scope>
    <source>
        <strain evidence="4">Glennie</strain>
    </source>
</reference>
<dbReference type="GeneTree" id="ENSGT00940000160087"/>
<dbReference type="InterPro" id="IPR008996">
    <property type="entry name" value="IL1/FGF"/>
</dbReference>
<dbReference type="GO" id="GO:0008284">
    <property type="term" value="P:positive regulation of cell population proliferation"/>
    <property type="evidence" value="ECO:0000318"/>
    <property type="project" value="GO_Central"/>
</dbReference>
<dbReference type="PRINTS" id="PR00263">
    <property type="entry name" value="HBGFFGF"/>
</dbReference>
<dbReference type="SUPFAM" id="SSF50353">
    <property type="entry name" value="Cytokine"/>
    <property type="match status" value="1"/>
</dbReference>
<organism evidence="4 5">
    <name type="scientific">Ornithorhynchus anatinus</name>
    <name type="common">Duckbill platypus</name>
    <dbReference type="NCBI Taxonomy" id="9258"/>
    <lineage>
        <taxon>Eukaryota</taxon>
        <taxon>Metazoa</taxon>
        <taxon>Chordata</taxon>
        <taxon>Craniata</taxon>
        <taxon>Vertebrata</taxon>
        <taxon>Euteleostomi</taxon>
        <taxon>Mammalia</taxon>
        <taxon>Monotremata</taxon>
        <taxon>Ornithorhynchidae</taxon>
        <taxon>Ornithorhynchus</taxon>
    </lineage>
</organism>
<dbReference type="PANTHER" id="PTHR11486">
    <property type="entry name" value="FIBROBLAST GROWTH FACTOR"/>
    <property type="match status" value="1"/>
</dbReference>
<evidence type="ECO:0000256" key="2">
    <source>
        <dbReference type="RuleBase" id="RU049442"/>
    </source>
</evidence>
<dbReference type="GO" id="GO:0008083">
    <property type="term" value="F:growth factor activity"/>
    <property type="evidence" value="ECO:0000318"/>
    <property type="project" value="GO_Central"/>
</dbReference>
<dbReference type="Bgee" id="ENSOANG00000044549">
    <property type="expression patterns" value="Expressed in ovary"/>
</dbReference>
<dbReference type="InParanoid" id="A0A6I8PB17"/>
<dbReference type="GO" id="GO:0043410">
    <property type="term" value="P:positive regulation of MAPK cascade"/>
    <property type="evidence" value="ECO:0000318"/>
    <property type="project" value="GO_Central"/>
</dbReference>
<dbReference type="Ensembl" id="ENSOANT00000058531.1">
    <property type="protein sequence ID" value="ENSOANP00000049971.1"/>
    <property type="gene ID" value="ENSOANG00000044549.1"/>
</dbReference>
<accession>A0A6I8PB17</accession>
<dbReference type="GO" id="GO:0005104">
    <property type="term" value="F:fibroblast growth factor receptor binding"/>
    <property type="evidence" value="ECO:0000318"/>
    <property type="project" value="GO_Central"/>
</dbReference>
<dbReference type="GO" id="GO:0008543">
    <property type="term" value="P:fibroblast growth factor receptor signaling pathway"/>
    <property type="evidence" value="ECO:0000318"/>
    <property type="project" value="GO_Central"/>
</dbReference>
<dbReference type="Proteomes" id="UP000002279">
    <property type="component" value="Chromosome 6"/>
</dbReference>
<feature type="transmembrane region" description="Helical" evidence="3">
    <location>
        <begin position="41"/>
        <end position="60"/>
    </location>
</feature>
<dbReference type="InterPro" id="IPR002209">
    <property type="entry name" value="Fibroblast_GF_fam"/>
</dbReference>
<reference evidence="4" key="2">
    <citation type="submission" date="2025-08" db="UniProtKB">
        <authorList>
            <consortium name="Ensembl"/>
        </authorList>
    </citation>
    <scope>IDENTIFICATION</scope>
    <source>
        <strain evidence="4">Glennie</strain>
    </source>
</reference>
<feature type="transmembrane region" description="Helical" evidence="3">
    <location>
        <begin position="232"/>
        <end position="252"/>
    </location>
</feature>
<feature type="transmembrane region" description="Helical" evidence="3">
    <location>
        <begin position="361"/>
        <end position="379"/>
    </location>
</feature>
<feature type="transmembrane region" description="Helical" evidence="3">
    <location>
        <begin position="7"/>
        <end position="29"/>
    </location>
</feature>
<feature type="transmembrane region" description="Helical" evidence="3">
    <location>
        <begin position="144"/>
        <end position="167"/>
    </location>
</feature>
<gene>
    <name evidence="4" type="primary">FGF16</name>
</gene>
<evidence type="ECO:0000256" key="1">
    <source>
        <dbReference type="ARBA" id="ARBA00007936"/>
    </source>
</evidence>
<feature type="transmembrane region" description="Helical" evidence="3">
    <location>
        <begin position="264"/>
        <end position="283"/>
    </location>
</feature>